<dbReference type="InterPro" id="IPR045175">
    <property type="entry name" value="M28_fam"/>
</dbReference>
<dbReference type="GO" id="GO:0004177">
    <property type="term" value="F:aminopeptidase activity"/>
    <property type="evidence" value="ECO:0007669"/>
    <property type="project" value="UniProtKB-KW"/>
</dbReference>
<accession>W8VX80</accession>
<organism evidence="2 3">
    <name type="scientific">Nonlabens marinus S1-08</name>
    <dbReference type="NCBI Taxonomy" id="1454201"/>
    <lineage>
        <taxon>Bacteria</taxon>
        <taxon>Pseudomonadati</taxon>
        <taxon>Bacteroidota</taxon>
        <taxon>Flavobacteriia</taxon>
        <taxon>Flavobacteriales</taxon>
        <taxon>Flavobacteriaceae</taxon>
        <taxon>Nonlabens</taxon>
    </lineage>
</organism>
<evidence type="ECO:0000313" key="2">
    <source>
        <dbReference type="EMBL" id="BAO55462.1"/>
    </source>
</evidence>
<dbReference type="Pfam" id="PF04389">
    <property type="entry name" value="Peptidase_M28"/>
    <property type="match status" value="1"/>
</dbReference>
<dbReference type="AlphaFoldDB" id="W8VX80"/>
<dbReference type="EMBL" id="AP014548">
    <property type="protein sequence ID" value="BAO55462.1"/>
    <property type="molecule type" value="Genomic_DNA"/>
</dbReference>
<keyword evidence="2" id="KW-0378">Hydrolase</keyword>
<dbReference type="SUPFAM" id="SSF53187">
    <property type="entry name" value="Zn-dependent exopeptidases"/>
    <property type="match status" value="1"/>
</dbReference>
<proteinExistence type="predicted"/>
<dbReference type="PANTHER" id="PTHR12147">
    <property type="entry name" value="METALLOPEPTIDASE M28 FAMILY MEMBER"/>
    <property type="match status" value="1"/>
</dbReference>
<dbReference type="Gene3D" id="3.40.630.10">
    <property type="entry name" value="Zn peptidases"/>
    <property type="match status" value="1"/>
</dbReference>
<evidence type="ECO:0000259" key="1">
    <source>
        <dbReference type="Pfam" id="PF04389"/>
    </source>
</evidence>
<keyword evidence="2" id="KW-0031">Aminopeptidase</keyword>
<dbReference type="GO" id="GO:0008235">
    <property type="term" value="F:metalloexopeptidase activity"/>
    <property type="evidence" value="ECO:0007669"/>
    <property type="project" value="InterPro"/>
</dbReference>
<dbReference type="GO" id="GO:0006508">
    <property type="term" value="P:proteolysis"/>
    <property type="evidence" value="ECO:0007669"/>
    <property type="project" value="InterPro"/>
</dbReference>
<dbReference type="PANTHER" id="PTHR12147:SF26">
    <property type="entry name" value="PEPTIDASE M28 DOMAIN-CONTAINING PROTEIN"/>
    <property type="match status" value="1"/>
</dbReference>
<keyword evidence="3" id="KW-1185">Reference proteome</keyword>
<protein>
    <submittedName>
        <fullName evidence="2">Aminopeptidase</fullName>
    </submittedName>
</protein>
<evidence type="ECO:0000313" key="3">
    <source>
        <dbReference type="Proteomes" id="UP000031760"/>
    </source>
</evidence>
<dbReference type="PROSITE" id="PS51257">
    <property type="entry name" value="PROKAR_LIPOPROTEIN"/>
    <property type="match status" value="1"/>
</dbReference>
<dbReference type="RefSeq" id="WP_041496064.1">
    <property type="nucleotide sequence ID" value="NZ_AP014548.1"/>
</dbReference>
<dbReference type="InterPro" id="IPR007484">
    <property type="entry name" value="Peptidase_M28"/>
</dbReference>
<feature type="domain" description="Peptidase M28" evidence="1">
    <location>
        <begin position="105"/>
        <end position="309"/>
    </location>
</feature>
<dbReference type="KEGG" id="nmf:NMS_1453"/>
<name>W8VX80_9FLAO</name>
<dbReference type="HOGENOM" id="CLU_019932_0_2_10"/>
<dbReference type="Proteomes" id="UP000031760">
    <property type="component" value="Chromosome"/>
</dbReference>
<keyword evidence="2" id="KW-0645">Protease</keyword>
<sequence length="331" mass="36192">MKKLLLLSITAVFISCGTAKRIDALGTSTSTTQKKRVALPSSNPTQIAIDVQYLASDELKGRETGSEGIELAATYLAERFEQMGIQPYGQNYRQPFTVNDLSGNNIVAIIPGSDKDLMKEVVVIGAHYDHIGMIQAVAGDSIANGANDNATGTASVMAVADLFKRLDFNRRTIVFALFSAEEKGLVGSRQLAAQMKAAGENVVAMINFEMTGTPMVNREYLAYLTGYDTSNMGEILNRENENRIVTGKLEAAAQMNLFMRSDNYAFYQEFKVPSQTISTFDFTNFEHYHQVGDEISGVDAQHMAKVVDATLPGILFIVNENGLKMNALPNE</sequence>
<dbReference type="STRING" id="1454201.NMS_1453"/>
<reference evidence="2 3" key="1">
    <citation type="journal article" date="2014" name="Proc. Natl. Acad. Sci. U.S.A.">
        <title>Functional characterization of flavobacteria rhodopsins reveals a unique class of light-driven chloride pump in bacteria.</title>
        <authorList>
            <person name="Yoshizawa S."/>
            <person name="Kumagai Y."/>
            <person name="Kim H."/>
            <person name="Ogura Y."/>
            <person name="Hayashi T."/>
            <person name="Iwasaki W."/>
            <person name="DeLong E.F."/>
            <person name="Kogure K."/>
        </authorList>
    </citation>
    <scope>NUCLEOTIDE SEQUENCE [LARGE SCALE GENOMIC DNA]</scope>
    <source>
        <strain evidence="2 3">S1-08</strain>
    </source>
</reference>
<dbReference type="OrthoDB" id="9764939at2"/>
<gene>
    <name evidence="2" type="ORF">NMS_1453</name>
</gene>